<dbReference type="PANTHER" id="PTHR43046">
    <property type="entry name" value="GDP-MANNOSE MANNOSYL HYDROLASE"/>
    <property type="match status" value="1"/>
</dbReference>
<proteinExistence type="predicted"/>
<gene>
    <name evidence="5" type="primary">mutT1</name>
    <name evidence="5" type="ORF">KARMA_1004</name>
</gene>
<protein>
    <submittedName>
        <fullName evidence="5">NUDIX hydrolase MutT</fullName>
    </submittedName>
</protein>
<dbReference type="PROSITE" id="PS51462">
    <property type="entry name" value="NUDIX"/>
    <property type="match status" value="1"/>
</dbReference>
<reference evidence="5" key="1">
    <citation type="submission" date="2016-09" db="EMBL/GenBank/DDBJ databases">
        <authorList>
            <person name="Capua I."/>
            <person name="De Benedictis P."/>
            <person name="Joannis T."/>
            <person name="Lombin L.H."/>
            <person name="Cattoli G."/>
        </authorList>
    </citation>
    <scope>NUCLEOTIDE SEQUENCE [LARGE SCALE GENOMIC DNA]</scope>
    <source>
        <strain evidence="5">KarMa</strain>
    </source>
</reference>
<keyword evidence="3" id="KW-0460">Magnesium</keyword>
<dbReference type="RefSeq" id="WP_072704957.1">
    <property type="nucleotide sequence ID" value="NZ_FMJB01000040.1"/>
</dbReference>
<keyword evidence="2 5" id="KW-0378">Hydrolase</keyword>
<evidence type="ECO:0000256" key="2">
    <source>
        <dbReference type="ARBA" id="ARBA00022801"/>
    </source>
</evidence>
<dbReference type="GO" id="GO:0016787">
    <property type="term" value="F:hydrolase activity"/>
    <property type="evidence" value="ECO:0007669"/>
    <property type="project" value="UniProtKB-KW"/>
</dbReference>
<evidence type="ECO:0000313" key="6">
    <source>
        <dbReference type="Proteomes" id="UP000184085"/>
    </source>
</evidence>
<comment type="cofactor">
    <cofactor evidence="1">
        <name>Mg(2+)</name>
        <dbReference type="ChEBI" id="CHEBI:18420"/>
    </cofactor>
</comment>
<name>A0A1M4MWD1_9RHOB</name>
<feature type="domain" description="Nudix hydrolase" evidence="4">
    <location>
        <begin position="5"/>
        <end position="137"/>
    </location>
</feature>
<dbReference type="InterPro" id="IPR015797">
    <property type="entry name" value="NUDIX_hydrolase-like_dom_sf"/>
</dbReference>
<evidence type="ECO:0000259" key="4">
    <source>
        <dbReference type="PROSITE" id="PS51462"/>
    </source>
</evidence>
<dbReference type="EMBL" id="FMJB01000040">
    <property type="protein sequence ID" value="SCM66822.1"/>
    <property type="molecule type" value="Genomic_DNA"/>
</dbReference>
<dbReference type="AlphaFoldDB" id="A0A1M4MWD1"/>
<dbReference type="SUPFAM" id="SSF55811">
    <property type="entry name" value="Nudix"/>
    <property type="match status" value="1"/>
</dbReference>
<keyword evidence="6" id="KW-1185">Reference proteome</keyword>
<organism evidence="5 6">
    <name type="scientific">Donghicola eburneus</name>
    <dbReference type="NCBI Taxonomy" id="393278"/>
    <lineage>
        <taxon>Bacteria</taxon>
        <taxon>Pseudomonadati</taxon>
        <taxon>Pseudomonadota</taxon>
        <taxon>Alphaproteobacteria</taxon>
        <taxon>Rhodobacterales</taxon>
        <taxon>Roseobacteraceae</taxon>
        <taxon>Donghicola</taxon>
    </lineage>
</organism>
<dbReference type="CDD" id="cd18880">
    <property type="entry name" value="NUDIX_ADPRase"/>
    <property type="match status" value="1"/>
</dbReference>
<accession>A0A1M4MWD1</accession>
<evidence type="ECO:0000256" key="3">
    <source>
        <dbReference type="ARBA" id="ARBA00022842"/>
    </source>
</evidence>
<dbReference type="Proteomes" id="UP000184085">
    <property type="component" value="Unassembled WGS sequence"/>
</dbReference>
<dbReference type="Gene3D" id="3.90.79.10">
    <property type="entry name" value="Nucleoside Triphosphate Pyrophosphohydrolase"/>
    <property type="match status" value="1"/>
</dbReference>
<evidence type="ECO:0000256" key="1">
    <source>
        <dbReference type="ARBA" id="ARBA00001946"/>
    </source>
</evidence>
<dbReference type="PANTHER" id="PTHR43046:SF12">
    <property type="entry name" value="GDP-MANNOSE MANNOSYL HYDROLASE"/>
    <property type="match status" value="1"/>
</dbReference>
<sequence length="149" mass="16493">MKPKSPRVAVRAVILHDDKLLLVNAWPNGRSALMCAPGGGVNAGQSLPCALMREMKEETGLDVTVLEPCLINEFHDPNSGFHQVEVFFRCTIEDATLDPAWQDPEGVVTQRRWVTREEINDLEVKPSSLAAVAWGETGLSYDPLEPIRN</sequence>
<evidence type="ECO:0000313" key="5">
    <source>
        <dbReference type="EMBL" id="SCM66822.1"/>
    </source>
</evidence>
<dbReference type="Pfam" id="PF00293">
    <property type="entry name" value="NUDIX"/>
    <property type="match status" value="1"/>
</dbReference>
<dbReference type="InterPro" id="IPR000086">
    <property type="entry name" value="NUDIX_hydrolase_dom"/>
</dbReference>